<feature type="transmembrane region" description="Helical" evidence="1">
    <location>
        <begin position="61"/>
        <end position="82"/>
    </location>
</feature>
<dbReference type="PANTHER" id="PTHR33802">
    <property type="entry name" value="SI:CH211-161H7.5-RELATED"/>
    <property type="match status" value="1"/>
</dbReference>
<gene>
    <name evidence="2" type="ORF">I4641_09205</name>
</gene>
<feature type="transmembrane region" description="Helical" evidence="1">
    <location>
        <begin position="188"/>
        <end position="206"/>
    </location>
</feature>
<keyword evidence="3" id="KW-1185">Reference proteome</keyword>
<dbReference type="AlphaFoldDB" id="A0A964BPE3"/>
<dbReference type="PANTHER" id="PTHR33802:SF1">
    <property type="entry name" value="XK-RELATED PROTEIN"/>
    <property type="match status" value="1"/>
</dbReference>
<reference evidence="2" key="1">
    <citation type="journal article" date="2021" name="Antonie Van Leeuwenhoek">
        <title>Draft genome and description of Waterburya agarophytonicola gen. nov. sp. nov. (Pleurocapsales, Cyanobacteria): a seaweed symbiont.</title>
        <authorList>
            <person name="Bonthond G."/>
            <person name="Shalygin S."/>
            <person name="Bayer T."/>
            <person name="Weinberger F."/>
        </authorList>
    </citation>
    <scope>NUCLEOTIDE SEQUENCE</scope>
    <source>
        <strain evidence="2">KI4</strain>
    </source>
</reference>
<keyword evidence="1" id="KW-0812">Transmembrane</keyword>
<feature type="transmembrane region" description="Helical" evidence="1">
    <location>
        <begin position="94"/>
        <end position="115"/>
    </location>
</feature>
<accession>A0A964BPE3</accession>
<sequence length="266" mass="30034">MYHRYTVNNKYLVIRQIFTLVSVVAAFAMNVVANVNPPNGLSIGEISNKFFGDVLITPANYAFAIWGIIYLGLISFGIYQVLPSSRNNLLLRRIGYKIAIASVAQIVWVICFLYRQYALSFLAMLGILLPLIAAYLYLPSTRITKWQRWLIHTPISVYLSWIVLATILNGAITLESWQWNGWGVSEEIWTIIMLSVAALITHLVAIPRLDFAYGMVFIWGVIAIAVRNSDRLLLSGTAIGLSLALIILLLSFSFYAPIHRDRENNY</sequence>
<evidence type="ECO:0000313" key="2">
    <source>
        <dbReference type="EMBL" id="MCC0177153.1"/>
    </source>
</evidence>
<feature type="transmembrane region" description="Helical" evidence="1">
    <location>
        <begin position="12"/>
        <end position="33"/>
    </location>
</feature>
<dbReference type="Proteomes" id="UP000729733">
    <property type="component" value="Unassembled WGS sequence"/>
</dbReference>
<keyword evidence="1" id="KW-1133">Transmembrane helix</keyword>
<organism evidence="2 3">
    <name type="scientific">Waterburya agarophytonicola KI4</name>
    <dbReference type="NCBI Taxonomy" id="2874699"/>
    <lineage>
        <taxon>Bacteria</taxon>
        <taxon>Bacillati</taxon>
        <taxon>Cyanobacteriota</taxon>
        <taxon>Cyanophyceae</taxon>
        <taxon>Pleurocapsales</taxon>
        <taxon>Hyellaceae</taxon>
        <taxon>Waterburya</taxon>
        <taxon>Waterburya agarophytonicola</taxon>
    </lineage>
</organism>
<comment type="caution">
    <text evidence="2">The sequence shown here is derived from an EMBL/GenBank/DDBJ whole genome shotgun (WGS) entry which is preliminary data.</text>
</comment>
<protein>
    <submittedName>
        <fullName evidence="2">Tryptophan-rich sensory protein</fullName>
    </submittedName>
</protein>
<feature type="transmembrane region" description="Helical" evidence="1">
    <location>
        <begin position="121"/>
        <end position="138"/>
    </location>
</feature>
<dbReference type="RefSeq" id="WP_229640192.1">
    <property type="nucleotide sequence ID" value="NZ_JADWDC010000017.1"/>
</dbReference>
<evidence type="ECO:0000256" key="1">
    <source>
        <dbReference type="SAM" id="Phobius"/>
    </source>
</evidence>
<evidence type="ECO:0000313" key="3">
    <source>
        <dbReference type="Proteomes" id="UP000729733"/>
    </source>
</evidence>
<name>A0A964BPE3_9CYAN</name>
<dbReference type="InterPro" id="IPR038330">
    <property type="entry name" value="TspO/MBR-related_sf"/>
</dbReference>
<keyword evidence="1" id="KW-0472">Membrane</keyword>
<dbReference type="Gene3D" id="1.20.1260.100">
    <property type="entry name" value="TspO/MBR protein"/>
    <property type="match status" value="1"/>
</dbReference>
<dbReference type="EMBL" id="JADWDC010000017">
    <property type="protein sequence ID" value="MCC0177153.1"/>
    <property type="molecule type" value="Genomic_DNA"/>
</dbReference>
<feature type="transmembrane region" description="Helical" evidence="1">
    <location>
        <begin position="211"/>
        <end position="227"/>
    </location>
</feature>
<feature type="transmembrane region" description="Helical" evidence="1">
    <location>
        <begin position="233"/>
        <end position="256"/>
    </location>
</feature>
<feature type="transmembrane region" description="Helical" evidence="1">
    <location>
        <begin position="150"/>
        <end position="168"/>
    </location>
</feature>
<proteinExistence type="predicted"/>